<feature type="domain" description="NmrA-like" evidence="1">
    <location>
        <begin position="5"/>
        <end position="235"/>
    </location>
</feature>
<gene>
    <name evidence="2" type="ORF">WKW77_04980</name>
</gene>
<sequence>MNQADILVTGATGRTGGAAIDTLLKMNRRVRAYVRSDGEVAQSLREKGVEIAVGDFTDLDAIRSAMEGTRSAYFLHPISPGIVHASAFFAQAAREAGVTAIVNMSQISARRDSRSHAAQDHWVAERVFDWSGVATTHLRPTFFADWLVYPHFAHEIWERKRIQFPFGDGRHAPISTDDQGRVIAHILDKPSEHAGKTYTLHGPVEMNHDQIAAVMSEVLGARIDYAPLSIEEFRHHMEHTYKFNPFLVQHLVEVAEDYRNGIFAGTNDAVEQVTGTPALSVAEFIDKNRAAFV</sequence>
<reference evidence="2 3" key="1">
    <citation type="submission" date="2024-03" db="EMBL/GenBank/DDBJ databases">
        <title>Novel species of the genus Variovorax.</title>
        <authorList>
            <person name="Liu Q."/>
            <person name="Xin Y.-H."/>
        </authorList>
    </citation>
    <scope>NUCLEOTIDE SEQUENCE [LARGE SCALE GENOMIC DNA]</scope>
    <source>
        <strain evidence="2 3">KACC 18899</strain>
    </source>
</reference>
<dbReference type="Proteomes" id="UP001365846">
    <property type="component" value="Unassembled WGS sequence"/>
</dbReference>
<proteinExistence type="predicted"/>
<evidence type="ECO:0000313" key="2">
    <source>
        <dbReference type="EMBL" id="MEJ8810411.1"/>
    </source>
</evidence>
<evidence type="ECO:0000259" key="1">
    <source>
        <dbReference type="Pfam" id="PF05368"/>
    </source>
</evidence>
<dbReference type="RefSeq" id="WP_340355734.1">
    <property type="nucleotide sequence ID" value="NZ_JBBKZU010000002.1"/>
</dbReference>
<keyword evidence="3" id="KW-1185">Reference proteome</keyword>
<evidence type="ECO:0000313" key="3">
    <source>
        <dbReference type="Proteomes" id="UP001365846"/>
    </source>
</evidence>
<dbReference type="InterPro" id="IPR008030">
    <property type="entry name" value="NmrA-like"/>
</dbReference>
<dbReference type="CDD" id="cd05231">
    <property type="entry name" value="NmrA_TMR_like_1_SDR_a"/>
    <property type="match status" value="1"/>
</dbReference>
<dbReference type="PANTHER" id="PTHR43162">
    <property type="match status" value="1"/>
</dbReference>
<dbReference type="Gene3D" id="3.40.50.720">
    <property type="entry name" value="NAD(P)-binding Rossmann-like Domain"/>
    <property type="match status" value="1"/>
</dbReference>
<dbReference type="Pfam" id="PF05368">
    <property type="entry name" value="NmrA"/>
    <property type="match status" value="1"/>
</dbReference>
<dbReference type="InterPro" id="IPR036291">
    <property type="entry name" value="NAD(P)-bd_dom_sf"/>
</dbReference>
<dbReference type="EMBL" id="JBBKZU010000002">
    <property type="protein sequence ID" value="MEJ8810411.1"/>
    <property type="molecule type" value="Genomic_DNA"/>
</dbReference>
<name>A0ABU8V9U8_9BURK</name>
<comment type="caution">
    <text evidence="2">The sequence shown here is derived from an EMBL/GenBank/DDBJ whole genome shotgun (WGS) entry which is preliminary data.</text>
</comment>
<dbReference type="PANTHER" id="PTHR43162:SF1">
    <property type="entry name" value="PRESTALK A DIFFERENTIATION PROTEIN A"/>
    <property type="match status" value="1"/>
</dbReference>
<dbReference type="InterPro" id="IPR051604">
    <property type="entry name" value="Ergot_Alk_Oxidoreductase"/>
</dbReference>
<organism evidence="2 3">
    <name type="scientific">Variovorax ureilyticus</name>
    <dbReference type="NCBI Taxonomy" id="1836198"/>
    <lineage>
        <taxon>Bacteria</taxon>
        <taxon>Pseudomonadati</taxon>
        <taxon>Pseudomonadota</taxon>
        <taxon>Betaproteobacteria</taxon>
        <taxon>Burkholderiales</taxon>
        <taxon>Comamonadaceae</taxon>
        <taxon>Variovorax</taxon>
    </lineage>
</organism>
<accession>A0ABU8V9U8</accession>
<dbReference type="Gene3D" id="3.90.25.10">
    <property type="entry name" value="UDP-galactose 4-epimerase, domain 1"/>
    <property type="match status" value="1"/>
</dbReference>
<dbReference type="SUPFAM" id="SSF51735">
    <property type="entry name" value="NAD(P)-binding Rossmann-fold domains"/>
    <property type="match status" value="1"/>
</dbReference>
<protein>
    <submittedName>
        <fullName evidence="2">NmrA family NAD(P)-binding protein</fullName>
    </submittedName>
</protein>